<dbReference type="GO" id="GO:0007062">
    <property type="term" value="P:sister chromatid cohesion"/>
    <property type="evidence" value="ECO:0007669"/>
    <property type="project" value="InterPro"/>
</dbReference>
<organism evidence="9">
    <name type="scientific">Roseomonas mucosa</name>
    <dbReference type="NCBI Taxonomy" id="207340"/>
    <lineage>
        <taxon>Bacteria</taxon>
        <taxon>Pseudomonadati</taxon>
        <taxon>Pseudomonadota</taxon>
        <taxon>Alphaproteobacteria</taxon>
        <taxon>Acetobacterales</taxon>
        <taxon>Roseomonadaceae</taxon>
        <taxon>Roseomonas</taxon>
    </lineage>
</organism>
<proteinExistence type="inferred from homology"/>
<dbReference type="RefSeq" id="WP_397540574.1">
    <property type="nucleotide sequence ID" value="NZ_CP025189.1"/>
</dbReference>
<dbReference type="SUPFAM" id="SSF52540">
    <property type="entry name" value="P-loop containing nucleoside triphosphate hydrolases"/>
    <property type="match status" value="1"/>
</dbReference>
<feature type="domain" description="RecF/RecN/SMC N-terminal" evidence="8">
    <location>
        <begin position="42"/>
        <end position="1348"/>
    </location>
</feature>
<dbReference type="GO" id="GO:0003677">
    <property type="term" value="F:DNA binding"/>
    <property type="evidence" value="ECO:0007669"/>
    <property type="project" value="UniProtKB-UniRule"/>
</dbReference>
<dbReference type="GO" id="GO:0005524">
    <property type="term" value="F:ATP binding"/>
    <property type="evidence" value="ECO:0007669"/>
    <property type="project" value="UniProtKB-UniRule"/>
</dbReference>
<feature type="region of interest" description="Disordered" evidence="7">
    <location>
        <begin position="1067"/>
        <end position="1096"/>
    </location>
</feature>
<name>A0A4Y1N3P7_9PROT</name>
<keyword evidence="1 6" id="KW-0963">Cytoplasm</keyword>
<feature type="coiled-coil region" evidence="6">
    <location>
        <begin position="959"/>
        <end position="986"/>
    </location>
</feature>
<dbReference type="PIRSF" id="PIRSF005719">
    <property type="entry name" value="SMC"/>
    <property type="match status" value="1"/>
</dbReference>
<comment type="subcellular location">
    <subcellularLocation>
        <location evidence="6">Cytoplasm</location>
    </subcellularLocation>
</comment>
<accession>A0A4Y1N3P7</accession>
<dbReference type="GO" id="GO:0030261">
    <property type="term" value="P:chromosome condensation"/>
    <property type="evidence" value="ECO:0007669"/>
    <property type="project" value="InterPro"/>
</dbReference>
<reference evidence="9" key="1">
    <citation type="submission" date="2017-12" db="EMBL/GenBank/DDBJ databases">
        <authorList>
            <person name="Martens C."/>
            <person name="Dahlstrom E."/>
            <person name="Barbian K."/>
            <person name="Sykora L."/>
            <person name="Ricklefs S."/>
            <person name="Bruno D."/>
            <person name="Anzick I."/>
            <person name="Myles I."/>
            <person name="Datta S.K."/>
        </authorList>
    </citation>
    <scope>NUCLEOTIDE SEQUENCE</scope>
    <source>
        <strain evidence="9">AD2</strain>
    </source>
</reference>
<evidence type="ECO:0000256" key="4">
    <source>
        <dbReference type="ARBA" id="ARBA00023054"/>
    </source>
</evidence>
<keyword evidence="5 6" id="KW-0238">DNA-binding</keyword>
<dbReference type="GO" id="GO:0006260">
    <property type="term" value="P:DNA replication"/>
    <property type="evidence" value="ECO:0007669"/>
    <property type="project" value="UniProtKB-UniRule"/>
</dbReference>
<keyword evidence="4 6" id="KW-0175">Coiled coil</keyword>
<evidence type="ECO:0000256" key="6">
    <source>
        <dbReference type="HAMAP-Rule" id="MF_01894"/>
    </source>
</evidence>
<dbReference type="Gene3D" id="3.40.50.300">
    <property type="entry name" value="P-loop containing nucleotide triphosphate hydrolases"/>
    <property type="match status" value="2"/>
</dbReference>
<protein>
    <recommendedName>
        <fullName evidence="6">Chromosome partition protein Smc</fullName>
    </recommendedName>
</protein>
<evidence type="ECO:0000313" key="9">
    <source>
        <dbReference type="EMBL" id="AWV24353.1"/>
    </source>
</evidence>
<dbReference type="InterPro" id="IPR011890">
    <property type="entry name" value="SMC_prok"/>
</dbReference>
<comment type="similarity">
    <text evidence="6">Belongs to the SMC family.</text>
</comment>
<evidence type="ECO:0000256" key="5">
    <source>
        <dbReference type="ARBA" id="ARBA00023125"/>
    </source>
</evidence>
<dbReference type="InterPro" id="IPR003395">
    <property type="entry name" value="RecF/RecN/SMC_N"/>
</dbReference>
<feature type="binding site" evidence="6">
    <location>
        <begin position="71"/>
        <end position="78"/>
    </location>
    <ligand>
        <name>ATP</name>
        <dbReference type="ChEBI" id="CHEBI:30616"/>
    </ligand>
</feature>
<evidence type="ECO:0000256" key="3">
    <source>
        <dbReference type="ARBA" id="ARBA00022840"/>
    </source>
</evidence>
<sequence length="1367" mass="142713">MDSIPPCALPGDEGGDGEESGTTRASSRDSEATERALRSATLTRLRIAGFKSFAEAQTVEVLPGLTGIVGPNGCGKSNVVEALRWAMGESNARAMRGAGMDDVVFAGTSTRAARSHAEVALWLEDAAGLAPPPNAEVTELEIIRRIERGEGTGYRINGREVRGRDVATMFADLGTGSRASGMVSQGKVAALIGARPEDRRQVLEEAAGIAGLRARRHEAELKLRQAEGNLSRAEDLRAQLERQREGLRRQAKQAARYRNLSGLTREAEAEWLAILAGRGEAELHLARGQRAQAQASLQAAEAEAARAAVAAHTATNALPAPREAEALARTLLERRRVEAEGLSAEESRARAALEAAGARLRQVQEDLERAAMAARAADEALARLGGEEAGLAAEAGAMPARLAAAEAEAGAARAALDEASRAAERAAEEAAAAAADEAHRRAAREAAEARANRAAGALARLESERGEAEAVIPPPEALPAAETRLAEAEAARAAADAALEQAEAARVTAQEAHAAARLRADSAAAALQRATGDRDAALARLNRARRDSEQLAAEQARIAAARLPEGVLEAAREELAGAEAAHAATTEAAREAETAREAARAALARAREAASEAEAGQALLAAEAQGLEALLRSEAGKGDTPLLDATAVPPGLEVALGAALGDALEAAAGSGAPRHWRELPPLSGSMPLPVGVRGFDGLMEAPASLRRALSQVGLLPDGADGAALQSTLAPGQILVSAEGGLWRWDGYTVRAGAPSAAAVRLQRRNRLRALKSDLATAQDRAAGAREARLVAEAAEREAIARENGSREARRAAESRLARARAGESRLSAEAAAVAGREAALAPRLEQAAAELDAAQAALSVAEAALAALPDAGEAARTRDAARAAETRAGAAEAGARAARREAGLSLDAARAARDRLAADAARAESRLAALLPEIERALAEQAEAQAALEIAGRAGEVPVETARAALEAARATLAEARGTEARLREAAAALHAEAARIGARREALGAERAGWSDRAAEAGHRLAELERRAEEARRLCREAAEAPEAAGSRREASARILAEAEAAHAGAARKLAEAEQAVRDTAEARHRTEASHAAAREARLAADAAVQRAEDAARALMARIAERLGPEAVLPEAPEDLSEAAEERARRKAERLAREREEMGPVNLRAEGEVAEIEARLAGLDAERDSIATAIHKLRGSVGHLNREARERLRAVFDKVNAEFQALFTRLFGGGRAHLALVGSEDILEAGLELFAEPPGKRLAALSLLSGGEQALTALSLIFAVFRCQPAPVCVLDEVDAPLDDANVERLCGLLDAMAEGGTRFLVVTHHPLTMARMHRLYGVTMQERGVSRLLSVDLSRAVEMVAQATA</sequence>
<feature type="coiled-coil region" evidence="6">
    <location>
        <begin position="209"/>
        <end position="257"/>
    </location>
</feature>
<dbReference type="EMBL" id="CP025189">
    <property type="protein sequence ID" value="AWV24353.1"/>
    <property type="molecule type" value="Genomic_DNA"/>
</dbReference>
<dbReference type="GO" id="GO:0016887">
    <property type="term" value="F:ATP hydrolysis activity"/>
    <property type="evidence" value="ECO:0007669"/>
    <property type="project" value="InterPro"/>
</dbReference>
<comment type="function">
    <text evidence="6">Required for chromosome condensation and partitioning.</text>
</comment>
<dbReference type="CDD" id="cd03278">
    <property type="entry name" value="ABC_SMC_barmotin"/>
    <property type="match status" value="1"/>
</dbReference>
<comment type="subunit">
    <text evidence="6">Homodimer.</text>
</comment>
<evidence type="ECO:0000256" key="1">
    <source>
        <dbReference type="ARBA" id="ARBA00022490"/>
    </source>
</evidence>
<dbReference type="InterPro" id="IPR027417">
    <property type="entry name" value="P-loop_NTPase"/>
</dbReference>
<feature type="coiled-coil region" evidence="6">
    <location>
        <begin position="1138"/>
        <end position="1183"/>
    </location>
</feature>
<dbReference type="HAMAP" id="MF_01894">
    <property type="entry name" value="Smc_prok"/>
    <property type="match status" value="1"/>
</dbReference>
<keyword evidence="2 6" id="KW-0547">Nucleotide-binding</keyword>
<gene>
    <name evidence="6" type="primary">smc</name>
    <name evidence="9" type="ORF">RADP37_05389</name>
</gene>
<comment type="domain">
    <text evidence="6">Contains large globular domains required for ATP hydrolysis at each terminus and a third globular domain forming a flexible hinge near the middle of the molecule. These domains are separated by coiled-coil structures.</text>
</comment>
<feature type="coiled-coil region" evidence="6">
    <location>
        <begin position="283"/>
        <end position="310"/>
    </location>
</feature>
<dbReference type="GO" id="GO:0005737">
    <property type="term" value="C:cytoplasm"/>
    <property type="evidence" value="ECO:0007669"/>
    <property type="project" value="UniProtKB-SubCell"/>
</dbReference>
<dbReference type="InterPro" id="IPR024704">
    <property type="entry name" value="SMC"/>
</dbReference>
<feature type="region of interest" description="Disordered" evidence="7">
    <location>
        <begin position="427"/>
        <end position="447"/>
    </location>
</feature>
<feature type="compositionally biased region" description="Basic and acidic residues" evidence="7">
    <location>
        <begin position="1070"/>
        <end position="1096"/>
    </location>
</feature>
<feature type="compositionally biased region" description="Basic and acidic residues" evidence="7">
    <location>
        <begin position="436"/>
        <end position="447"/>
    </location>
</feature>
<evidence type="ECO:0000259" key="8">
    <source>
        <dbReference type="Pfam" id="PF02463"/>
    </source>
</evidence>
<feature type="region of interest" description="Disordered" evidence="7">
    <location>
        <begin position="1"/>
        <end position="34"/>
    </location>
</feature>
<keyword evidence="3 6" id="KW-0067">ATP-binding</keyword>
<dbReference type="GO" id="GO:0007059">
    <property type="term" value="P:chromosome segregation"/>
    <property type="evidence" value="ECO:0007669"/>
    <property type="project" value="UniProtKB-UniRule"/>
</dbReference>
<evidence type="ECO:0000256" key="7">
    <source>
        <dbReference type="SAM" id="MobiDB-lite"/>
    </source>
</evidence>
<dbReference type="Pfam" id="PF02463">
    <property type="entry name" value="SMC_N"/>
    <property type="match status" value="1"/>
</dbReference>
<dbReference type="PANTHER" id="PTHR43977">
    <property type="entry name" value="STRUCTURAL MAINTENANCE OF CHROMOSOMES PROTEIN 3"/>
    <property type="match status" value="1"/>
</dbReference>
<evidence type="ECO:0000256" key="2">
    <source>
        <dbReference type="ARBA" id="ARBA00022741"/>
    </source>
</evidence>